<evidence type="ECO:0000313" key="3">
    <source>
        <dbReference type="EMBL" id="RMX37494.1"/>
    </source>
</evidence>
<dbReference type="AlphaFoldDB" id="A0A3M6T883"/>
<dbReference type="Gene3D" id="1.20.58.2190">
    <property type="match status" value="1"/>
</dbReference>
<dbReference type="Proteomes" id="UP000275408">
    <property type="component" value="Unassembled WGS sequence"/>
</dbReference>
<dbReference type="CDD" id="cd09212">
    <property type="entry name" value="PUB"/>
    <property type="match status" value="1"/>
</dbReference>
<evidence type="ECO:0000259" key="2">
    <source>
        <dbReference type="Pfam" id="PF09409"/>
    </source>
</evidence>
<feature type="compositionally biased region" description="Low complexity" evidence="1">
    <location>
        <begin position="118"/>
        <end position="128"/>
    </location>
</feature>
<dbReference type="GO" id="GO:0005737">
    <property type="term" value="C:cytoplasm"/>
    <property type="evidence" value="ECO:0007669"/>
    <property type="project" value="TreeGrafter"/>
</dbReference>
<feature type="compositionally biased region" description="Basic and acidic residues" evidence="1">
    <location>
        <begin position="165"/>
        <end position="187"/>
    </location>
</feature>
<dbReference type="SUPFAM" id="SSF143503">
    <property type="entry name" value="PUG domain-like"/>
    <property type="match status" value="1"/>
</dbReference>
<reference evidence="3 4" key="1">
    <citation type="journal article" date="2018" name="Sci. Rep.">
        <title>Comparative analysis of the Pocillopora damicornis genome highlights role of immune system in coral evolution.</title>
        <authorList>
            <person name="Cunning R."/>
            <person name="Bay R.A."/>
            <person name="Gillette P."/>
            <person name="Baker A.C."/>
            <person name="Traylor-Knowles N."/>
        </authorList>
    </citation>
    <scope>NUCLEOTIDE SEQUENCE [LARGE SCALE GENOMIC DNA]</scope>
    <source>
        <strain evidence="3">RSMAS</strain>
        <tissue evidence="3">Whole animal</tissue>
    </source>
</reference>
<feature type="region of interest" description="Disordered" evidence="1">
    <location>
        <begin position="116"/>
        <end position="188"/>
    </location>
</feature>
<dbReference type="InterPro" id="IPR018997">
    <property type="entry name" value="PUB_domain"/>
</dbReference>
<name>A0A3M6T883_POCDA</name>
<dbReference type="OrthoDB" id="49605at2759"/>
<dbReference type="PANTHER" id="PTHR23153">
    <property type="entry name" value="UBX-RELATED"/>
    <property type="match status" value="1"/>
</dbReference>
<dbReference type="OMA" id="FNIREMA"/>
<feature type="compositionally biased region" description="Basic and acidic residues" evidence="1">
    <location>
        <begin position="131"/>
        <end position="158"/>
    </location>
</feature>
<gene>
    <name evidence="3" type="ORF">pdam_00012839</name>
</gene>
<proteinExistence type="predicted"/>
<evidence type="ECO:0000256" key="1">
    <source>
        <dbReference type="SAM" id="MobiDB-lite"/>
    </source>
</evidence>
<dbReference type="PANTHER" id="PTHR23153:SF38">
    <property type="entry name" value="UBX DOMAIN-CONTAINING PROTEIN 6"/>
    <property type="match status" value="1"/>
</dbReference>
<dbReference type="SMART" id="SM00580">
    <property type="entry name" value="PUG"/>
    <property type="match status" value="1"/>
</dbReference>
<dbReference type="EMBL" id="RCHS01004107">
    <property type="protein sequence ID" value="RMX37494.1"/>
    <property type="molecule type" value="Genomic_DNA"/>
</dbReference>
<organism evidence="3 4">
    <name type="scientific">Pocillopora damicornis</name>
    <name type="common">Cauliflower coral</name>
    <name type="synonym">Millepora damicornis</name>
    <dbReference type="NCBI Taxonomy" id="46731"/>
    <lineage>
        <taxon>Eukaryota</taxon>
        <taxon>Metazoa</taxon>
        <taxon>Cnidaria</taxon>
        <taxon>Anthozoa</taxon>
        <taxon>Hexacorallia</taxon>
        <taxon>Scleractinia</taxon>
        <taxon>Astrocoeniina</taxon>
        <taxon>Pocilloporidae</taxon>
        <taxon>Pocillopora</taxon>
    </lineage>
</organism>
<comment type="caution">
    <text evidence="3">The sequence shown here is derived from an EMBL/GenBank/DDBJ whole genome shotgun (WGS) entry which is preliminary data.</text>
</comment>
<dbReference type="STRING" id="46731.A0A3M6T883"/>
<protein>
    <recommendedName>
        <fullName evidence="2">PUB domain-containing protein</fullName>
    </recommendedName>
</protein>
<dbReference type="Pfam" id="PF09409">
    <property type="entry name" value="PUB"/>
    <property type="match status" value="1"/>
</dbReference>
<feature type="domain" description="PUB" evidence="2">
    <location>
        <begin position="32"/>
        <end position="107"/>
    </location>
</feature>
<evidence type="ECO:0000313" key="4">
    <source>
        <dbReference type="Proteomes" id="UP000275408"/>
    </source>
</evidence>
<accession>A0A3M6T883</accession>
<keyword evidence="4" id="KW-1185">Reference proteome</keyword>
<dbReference type="InterPro" id="IPR036339">
    <property type="entry name" value="PUB-like_dom_sf"/>
</dbReference>
<sequence length="205" mass="23427">MASNSGGSKLGEGEREQSLISSLESLCKEHDRETARKAIETLLTLANNIVRSPTDEKYRKVKKQNKSFSVRVWQLAEAQEFLFSWGWQEDNDHVVLPSDEDVQLVKQILMKKLNNIPSRSSSGAASNSEPLTERERQLQEERRKVLEKKKFEDQEKARIKAQIQADRKNIKDREMRESRARKPEKFGGKITKFGDIGVDLNKGGG</sequence>